<organism evidence="1 2">
    <name type="scientific">Conyzicola nivalis</name>
    <dbReference type="NCBI Taxonomy" id="1477021"/>
    <lineage>
        <taxon>Bacteria</taxon>
        <taxon>Bacillati</taxon>
        <taxon>Actinomycetota</taxon>
        <taxon>Actinomycetes</taxon>
        <taxon>Micrococcales</taxon>
        <taxon>Microbacteriaceae</taxon>
        <taxon>Conyzicola</taxon>
    </lineage>
</organism>
<sequence>MITENEALDHLADSGLAAVIKWAAPVAFARTAQDFDEDAGHDQSIVGGHNYVYIRDLLDRSTGNGRYIRGADVTGLGEDFVSRGISAQAFATMPALENGSIVRSDYQQSPGWASGDIRLLIQSYKLGQIDKIRWMRPAKKRVAGQQFLTSVPLFEDEDMGLQSLPGIPDDDEFDGSTLIAAHASNPITGQFELYVGQSKNPAYRGDGCWHWRQPLLRGGQHPLDLRAPASPDMPGNAPTGVVEEISVTVRAERRGKTADGSE</sequence>
<gene>
    <name evidence="1" type="ORF">GCM10010979_05080</name>
</gene>
<name>A0A916WFP1_9MICO</name>
<dbReference type="EMBL" id="BMGB01000001">
    <property type="protein sequence ID" value="GGA93490.1"/>
    <property type="molecule type" value="Genomic_DNA"/>
</dbReference>
<evidence type="ECO:0000313" key="2">
    <source>
        <dbReference type="Proteomes" id="UP000606922"/>
    </source>
</evidence>
<reference evidence="1" key="1">
    <citation type="journal article" date="2014" name="Int. J. Syst. Evol. Microbiol.">
        <title>Complete genome sequence of Corynebacterium casei LMG S-19264T (=DSM 44701T), isolated from a smear-ripened cheese.</title>
        <authorList>
            <consortium name="US DOE Joint Genome Institute (JGI-PGF)"/>
            <person name="Walter F."/>
            <person name="Albersmeier A."/>
            <person name="Kalinowski J."/>
            <person name="Ruckert C."/>
        </authorList>
    </citation>
    <scope>NUCLEOTIDE SEQUENCE</scope>
    <source>
        <strain evidence="1">CGMCC 1.12813</strain>
    </source>
</reference>
<reference evidence="1" key="2">
    <citation type="submission" date="2020-09" db="EMBL/GenBank/DDBJ databases">
        <authorList>
            <person name="Sun Q."/>
            <person name="Zhou Y."/>
        </authorList>
    </citation>
    <scope>NUCLEOTIDE SEQUENCE</scope>
    <source>
        <strain evidence="1">CGMCC 1.12813</strain>
    </source>
</reference>
<dbReference type="Proteomes" id="UP000606922">
    <property type="component" value="Unassembled WGS sequence"/>
</dbReference>
<keyword evidence="2" id="KW-1185">Reference proteome</keyword>
<dbReference type="RefSeq" id="WP_188509137.1">
    <property type="nucleotide sequence ID" value="NZ_BMGB01000001.1"/>
</dbReference>
<proteinExistence type="predicted"/>
<dbReference type="AlphaFoldDB" id="A0A916WFP1"/>
<comment type="caution">
    <text evidence="1">The sequence shown here is derived from an EMBL/GenBank/DDBJ whole genome shotgun (WGS) entry which is preliminary data.</text>
</comment>
<protein>
    <submittedName>
        <fullName evidence="1">Uncharacterized protein</fullName>
    </submittedName>
</protein>
<evidence type="ECO:0000313" key="1">
    <source>
        <dbReference type="EMBL" id="GGA93490.1"/>
    </source>
</evidence>
<accession>A0A916WFP1</accession>